<dbReference type="EMBL" id="AP027079">
    <property type="protein sequence ID" value="BDU70249.1"/>
    <property type="molecule type" value="Genomic_DNA"/>
</dbReference>
<evidence type="ECO:0000313" key="2">
    <source>
        <dbReference type="EMBL" id="BDU70249.1"/>
    </source>
</evidence>
<proteinExistence type="predicted"/>
<organism evidence="2 3">
    <name type="scientific">Geothrix oryzae</name>
    <dbReference type="NCBI Taxonomy" id="2927975"/>
    <lineage>
        <taxon>Bacteria</taxon>
        <taxon>Pseudomonadati</taxon>
        <taxon>Acidobacteriota</taxon>
        <taxon>Holophagae</taxon>
        <taxon>Holophagales</taxon>
        <taxon>Holophagaceae</taxon>
        <taxon>Geothrix</taxon>
    </lineage>
</organism>
<feature type="transmembrane region" description="Helical" evidence="1">
    <location>
        <begin position="131"/>
        <end position="155"/>
    </location>
</feature>
<keyword evidence="1" id="KW-1133">Transmembrane helix</keyword>
<evidence type="ECO:0000313" key="3">
    <source>
        <dbReference type="Proteomes" id="UP001242010"/>
    </source>
</evidence>
<gene>
    <name evidence="2" type="ORF">GETHOR_23500</name>
</gene>
<keyword evidence="1" id="KW-0812">Transmembrane</keyword>
<name>A0ABM8DTB3_9BACT</name>
<sequence>MGIGRRRTEPGCRDLLKPCPPGSLTIRALQDCKIRWEHFTGGSRPNPADHKLITANLPPCICGVKWRYPRPTFPPRLEPVRLLLRGRILFGPLRLLSSPIRQTEAPAVWFVQFKVRPNSLRGEPMQISPTALPAIATIAAALVAGGVSFISMMVAKDQKTSEYRQNWIDSLRKDLAEYVALFVTLTSYEIMAFKESKEKGKAYVDSQQDNWIKLNNLDTCITLRLNPKEHKKLIDLLDEATHLAADTNSTSMTTDKINQLSSDITDESQLILKAEWRRVKRGEWSFFITKWGALVLAISAFVLLYIYRPVLFAPQPSPTTPAQCCELSH</sequence>
<feature type="transmembrane region" description="Helical" evidence="1">
    <location>
        <begin position="287"/>
        <end position="307"/>
    </location>
</feature>
<accession>A0ABM8DTB3</accession>
<keyword evidence="1" id="KW-0472">Membrane</keyword>
<keyword evidence="3" id="KW-1185">Reference proteome</keyword>
<dbReference type="Proteomes" id="UP001242010">
    <property type="component" value="Chromosome"/>
</dbReference>
<protein>
    <submittedName>
        <fullName evidence="2">Uncharacterized protein</fullName>
    </submittedName>
</protein>
<reference evidence="3" key="1">
    <citation type="journal article" date="2023" name="Int. J. Syst. Evol. Microbiol.">
        <title>Mesoterricola silvestris gen. nov., sp. nov., Mesoterricola sediminis sp. nov., Geothrix oryzae sp. nov., Geothrix edaphica sp. nov., Geothrix rubra sp. nov., and Geothrix limicola sp. nov., six novel members of Acidobacteriota isolated from soils.</title>
        <authorList>
            <person name="Itoh H."/>
            <person name="Sugisawa Y."/>
            <person name="Mise K."/>
            <person name="Xu Z."/>
            <person name="Kuniyasu M."/>
            <person name="Ushijima N."/>
            <person name="Kawano K."/>
            <person name="Kobayashi E."/>
            <person name="Shiratori Y."/>
            <person name="Masuda Y."/>
            <person name="Senoo K."/>
        </authorList>
    </citation>
    <scope>NUCLEOTIDE SEQUENCE [LARGE SCALE GENOMIC DNA]</scope>
    <source>
        <strain evidence="3">Red222</strain>
    </source>
</reference>
<evidence type="ECO:0000256" key="1">
    <source>
        <dbReference type="SAM" id="Phobius"/>
    </source>
</evidence>